<dbReference type="InParanoid" id="W4JZN0"/>
<evidence type="ECO:0000313" key="1">
    <source>
        <dbReference type="EMBL" id="ETW79007.1"/>
    </source>
</evidence>
<dbReference type="Pfam" id="PF06108">
    <property type="entry name" value="DUF952"/>
    <property type="match status" value="1"/>
</dbReference>
<dbReference type="Gene3D" id="3.20.170.20">
    <property type="entry name" value="Protein of unknown function DUF952"/>
    <property type="match status" value="1"/>
</dbReference>
<gene>
    <name evidence="1" type="ORF">HETIRDRAFT_324453</name>
</gene>
<dbReference type="PANTHER" id="PTHR34129">
    <property type="entry name" value="BLR1139 PROTEIN"/>
    <property type="match status" value="1"/>
</dbReference>
<dbReference type="STRING" id="747525.W4JZN0"/>
<name>W4JZN0_HETIT</name>
<dbReference type="RefSeq" id="XP_009549284.1">
    <property type="nucleotide sequence ID" value="XM_009550989.1"/>
</dbReference>
<evidence type="ECO:0008006" key="3">
    <source>
        <dbReference type="Google" id="ProtNLM"/>
    </source>
</evidence>
<proteinExistence type="predicted"/>
<dbReference type="SUPFAM" id="SSF56399">
    <property type="entry name" value="ADP-ribosylation"/>
    <property type="match status" value="1"/>
</dbReference>
<dbReference type="EMBL" id="KI925461">
    <property type="protein sequence ID" value="ETW79007.1"/>
    <property type="molecule type" value="Genomic_DNA"/>
</dbReference>
<dbReference type="eggNOG" id="ENOG502SBXH">
    <property type="taxonomic scope" value="Eukaryota"/>
</dbReference>
<sequence length="136" mass="15305">MSDDSKPKYVYKLIPSSSLVPEHAQLPDALPVSDLDQSSGFIHLSTATQVPGTLKFFFKDVSRVYVLRIVYDKVEDKIRWEDPQAQVCGARGGEGVFPHLYNGLRLGKDEVERVETLEKGDDDWGQAVHSASWLVW</sequence>
<dbReference type="OrthoDB" id="3335358at2759"/>
<dbReference type="KEGG" id="hir:HETIRDRAFT_324453"/>
<dbReference type="HOGENOM" id="CLU_129452_2_0_1"/>
<dbReference type="AlphaFoldDB" id="W4JZN0"/>
<dbReference type="PANTHER" id="PTHR34129:SF1">
    <property type="entry name" value="DUF952 DOMAIN-CONTAINING PROTEIN"/>
    <property type="match status" value="1"/>
</dbReference>
<dbReference type="GeneID" id="20671054"/>
<dbReference type="InterPro" id="IPR009297">
    <property type="entry name" value="DUF952"/>
</dbReference>
<accession>W4JZN0</accession>
<evidence type="ECO:0000313" key="2">
    <source>
        <dbReference type="Proteomes" id="UP000030671"/>
    </source>
</evidence>
<keyword evidence="2" id="KW-1185">Reference proteome</keyword>
<organism evidence="1 2">
    <name type="scientific">Heterobasidion irregulare (strain TC 32-1)</name>
    <dbReference type="NCBI Taxonomy" id="747525"/>
    <lineage>
        <taxon>Eukaryota</taxon>
        <taxon>Fungi</taxon>
        <taxon>Dikarya</taxon>
        <taxon>Basidiomycota</taxon>
        <taxon>Agaricomycotina</taxon>
        <taxon>Agaricomycetes</taxon>
        <taxon>Russulales</taxon>
        <taxon>Bondarzewiaceae</taxon>
        <taxon>Heterobasidion</taxon>
        <taxon>Heterobasidion annosum species complex</taxon>
    </lineage>
</organism>
<protein>
    <recommendedName>
        <fullName evidence="3">DUF952 domain-containing protein</fullName>
    </recommendedName>
</protein>
<reference evidence="1 2" key="1">
    <citation type="journal article" date="2012" name="New Phytol.">
        <title>Insight into trade-off between wood decay and parasitism from the genome of a fungal forest pathogen.</title>
        <authorList>
            <person name="Olson A."/>
            <person name="Aerts A."/>
            <person name="Asiegbu F."/>
            <person name="Belbahri L."/>
            <person name="Bouzid O."/>
            <person name="Broberg A."/>
            <person name="Canback B."/>
            <person name="Coutinho P.M."/>
            <person name="Cullen D."/>
            <person name="Dalman K."/>
            <person name="Deflorio G."/>
            <person name="van Diepen L.T."/>
            <person name="Dunand C."/>
            <person name="Duplessis S."/>
            <person name="Durling M."/>
            <person name="Gonthier P."/>
            <person name="Grimwood J."/>
            <person name="Fossdal C.G."/>
            <person name="Hansson D."/>
            <person name="Henrissat B."/>
            <person name="Hietala A."/>
            <person name="Himmelstrand K."/>
            <person name="Hoffmeister D."/>
            <person name="Hogberg N."/>
            <person name="James T.Y."/>
            <person name="Karlsson M."/>
            <person name="Kohler A."/>
            <person name="Kues U."/>
            <person name="Lee Y.H."/>
            <person name="Lin Y.C."/>
            <person name="Lind M."/>
            <person name="Lindquist E."/>
            <person name="Lombard V."/>
            <person name="Lucas S."/>
            <person name="Lunden K."/>
            <person name="Morin E."/>
            <person name="Murat C."/>
            <person name="Park J."/>
            <person name="Raffaello T."/>
            <person name="Rouze P."/>
            <person name="Salamov A."/>
            <person name="Schmutz J."/>
            <person name="Solheim H."/>
            <person name="Stahlberg J."/>
            <person name="Velez H."/>
            <person name="de Vries R.P."/>
            <person name="Wiebenga A."/>
            <person name="Woodward S."/>
            <person name="Yakovlev I."/>
            <person name="Garbelotto M."/>
            <person name="Martin F."/>
            <person name="Grigoriev I.V."/>
            <person name="Stenlid J."/>
        </authorList>
    </citation>
    <scope>NUCLEOTIDE SEQUENCE [LARGE SCALE GENOMIC DNA]</scope>
    <source>
        <strain evidence="1 2">TC 32-1</strain>
    </source>
</reference>
<dbReference type="Proteomes" id="UP000030671">
    <property type="component" value="Unassembled WGS sequence"/>
</dbReference>